<evidence type="ECO:0000313" key="1">
    <source>
        <dbReference type="EMBL" id="SFJ21222.1"/>
    </source>
</evidence>
<evidence type="ECO:0000313" key="2">
    <source>
        <dbReference type="Proteomes" id="UP000198635"/>
    </source>
</evidence>
<dbReference type="Pfam" id="PF11348">
    <property type="entry name" value="DUF3150"/>
    <property type="match status" value="1"/>
</dbReference>
<name>A0A1I3PIA3_9BACT</name>
<keyword evidence="2" id="KW-1185">Reference proteome</keyword>
<evidence type="ECO:0008006" key="3">
    <source>
        <dbReference type="Google" id="ProtNLM"/>
    </source>
</evidence>
<protein>
    <recommendedName>
        <fullName evidence="3">DUF3150 domain-containing protein</fullName>
    </recommendedName>
</protein>
<dbReference type="Proteomes" id="UP000198635">
    <property type="component" value="Unassembled WGS sequence"/>
</dbReference>
<sequence>MNTQTDIKVLDSLLVLHLEVNIWTARKKLSPEDFDGAKLPPEDLASLGSKRVCDPETLRVFGTLKARAVSLLDRHGVRFLGGWAIPENQADSIVTELDQILQDFNAAKEDFLSRYDESVREWIAKHSGWEQIIADSTVSADYVRSRMGFVWKLFRIVPPDPVNPVMAGLKDEVASLGKTLFGEVSKAATDAWHKCFAGKSEITRKALSPLKTIHQKLSGLSFVEPRVSPVADLIHTAFEHLPKRGKIEGANLLMLQGLVSLLRDAEALIEHGQRIMDGTSSQDVLSLLVGGQGRVLEQGVQDELDIMAEVDDMPPIFPDMPMQPVMPNCGLW</sequence>
<dbReference type="EMBL" id="FORX01000002">
    <property type="protein sequence ID" value="SFJ21222.1"/>
    <property type="molecule type" value="Genomic_DNA"/>
</dbReference>
<reference evidence="2" key="1">
    <citation type="submission" date="2016-10" db="EMBL/GenBank/DDBJ databases">
        <authorList>
            <person name="Varghese N."/>
            <person name="Submissions S."/>
        </authorList>
    </citation>
    <scope>NUCLEOTIDE SEQUENCE [LARGE SCALE GENOMIC DNA]</scope>
    <source>
        <strain evidence="2">DSM 5918</strain>
    </source>
</reference>
<proteinExistence type="predicted"/>
<accession>A0A1I3PIA3</accession>
<organism evidence="1 2">
    <name type="scientific">Desulfomicrobium apsheronum</name>
    <dbReference type="NCBI Taxonomy" id="52560"/>
    <lineage>
        <taxon>Bacteria</taxon>
        <taxon>Pseudomonadati</taxon>
        <taxon>Thermodesulfobacteriota</taxon>
        <taxon>Desulfovibrionia</taxon>
        <taxon>Desulfovibrionales</taxon>
        <taxon>Desulfomicrobiaceae</taxon>
        <taxon>Desulfomicrobium</taxon>
    </lineage>
</organism>
<gene>
    <name evidence="1" type="ORF">SAMN04488082_1029</name>
</gene>
<dbReference type="InterPro" id="IPR021496">
    <property type="entry name" value="DUF3150"/>
</dbReference>
<dbReference type="OrthoDB" id="8900573at2"/>
<dbReference type="STRING" id="52560.SAMN04488082_1029"/>
<dbReference type="AlphaFoldDB" id="A0A1I3PIA3"/>
<dbReference type="RefSeq" id="WP_092372499.1">
    <property type="nucleotide sequence ID" value="NZ_FORX01000002.1"/>
</dbReference>